<gene>
    <name evidence="4" type="ORF">WA026_019204</name>
</gene>
<keyword evidence="5" id="KW-1185">Reference proteome</keyword>
<dbReference type="AlphaFoldDB" id="A0AAW1UU14"/>
<evidence type="ECO:0000259" key="3">
    <source>
        <dbReference type="SMART" id="SM00703"/>
    </source>
</evidence>
<feature type="transmembrane region" description="Helical" evidence="1">
    <location>
        <begin position="598"/>
        <end position="616"/>
    </location>
</feature>
<dbReference type="SMART" id="SM00703">
    <property type="entry name" value="NRF"/>
    <property type="match status" value="1"/>
</dbReference>
<proteinExistence type="predicted"/>
<feature type="transmembrane region" description="Helical" evidence="1">
    <location>
        <begin position="521"/>
        <end position="543"/>
    </location>
</feature>
<evidence type="ECO:0000313" key="5">
    <source>
        <dbReference type="Proteomes" id="UP001431783"/>
    </source>
</evidence>
<feature type="domain" description="Nose resistant-to-fluoxetine protein N-terminal" evidence="3">
    <location>
        <begin position="49"/>
        <end position="202"/>
    </location>
</feature>
<dbReference type="PANTHER" id="PTHR11161">
    <property type="entry name" value="O-ACYLTRANSFERASE"/>
    <property type="match status" value="1"/>
</dbReference>
<evidence type="ECO:0000256" key="2">
    <source>
        <dbReference type="SAM" id="SignalP"/>
    </source>
</evidence>
<dbReference type="GO" id="GO:0016747">
    <property type="term" value="F:acyltransferase activity, transferring groups other than amino-acyl groups"/>
    <property type="evidence" value="ECO:0007669"/>
    <property type="project" value="InterPro"/>
</dbReference>
<keyword evidence="2" id="KW-0732">Signal</keyword>
<protein>
    <recommendedName>
        <fullName evidence="3">Nose resistant-to-fluoxetine protein N-terminal domain-containing protein</fullName>
    </recommendedName>
</protein>
<comment type="caution">
    <text evidence="4">The sequence shown here is derived from an EMBL/GenBank/DDBJ whole genome shotgun (WGS) entry which is preliminary data.</text>
</comment>
<feature type="transmembrane region" description="Helical" evidence="1">
    <location>
        <begin position="317"/>
        <end position="340"/>
    </location>
</feature>
<feature type="transmembrane region" description="Helical" evidence="1">
    <location>
        <begin position="279"/>
        <end position="297"/>
    </location>
</feature>
<dbReference type="Pfam" id="PF20146">
    <property type="entry name" value="NRF"/>
    <property type="match status" value="1"/>
</dbReference>
<name>A0AAW1UU14_9CUCU</name>
<keyword evidence="1" id="KW-1133">Transmembrane helix</keyword>
<feature type="chain" id="PRO_5043564977" description="Nose resistant-to-fluoxetine protein N-terminal domain-containing protein" evidence="2">
    <location>
        <begin position="22"/>
        <end position="695"/>
    </location>
</feature>
<feature type="transmembrane region" description="Helical" evidence="1">
    <location>
        <begin position="563"/>
        <end position="586"/>
    </location>
</feature>
<keyword evidence="1" id="KW-0812">Transmembrane</keyword>
<accession>A0AAW1UU14</accession>
<feature type="transmembrane region" description="Helical" evidence="1">
    <location>
        <begin position="492"/>
        <end position="509"/>
    </location>
</feature>
<organism evidence="4 5">
    <name type="scientific">Henosepilachna vigintioctopunctata</name>
    <dbReference type="NCBI Taxonomy" id="420089"/>
    <lineage>
        <taxon>Eukaryota</taxon>
        <taxon>Metazoa</taxon>
        <taxon>Ecdysozoa</taxon>
        <taxon>Arthropoda</taxon>
        <taxon>Hexapoda</taxon>
        <taxon>Insecta</taxon>
        <taxon>Pterygota</taxon>
        <taxon>Neoptera</taxon>
        <taxon>Endopterygota</taxon>
        <taxon>Coleoptera</taxon>
        <taxon>Polyphaga</taxon>
        <taxon>Cucujiformia</taxon>
        <taxon>Coccinelloidea</taxon>
        <taxon>Coccinellidae</taxon>
        <taxon>Epilachninae</taxon>
        <taxon>Epilachnini</taxon>
        <taxon>Henosepilachna</taxon>
    </lineage>
</organism>
<evidence type="ECO:0000256" key="1">
    <source>
        <dbReference type="SAM" id="Phobius"/>
    </source>
</evidence>
<sequence length="695" mass="80110">MNLRIFVFKLFLLICITKIDTVESVNYVKQTLILIVKKFEKLIEESSVDRECGKDLIKLMHDLLSRKKWAIHMIDASAKLEPGILVGNVNQIGNYDQCLDIEEETHNGSILGQYCTLMITPKSEAEMTTEIRGPLDPYWLTNFISNRALHFLKKNMNLVKFTYGVCTPKSCTADSLKSIWDYIDHSLSPAAKVEFNDMLCEYKGKPPFYIGVEPILLGGLGLYFCVILAATIYDLFIFKGDEESIESFVCTLSLRRNIQKLFATNVGSDNIACINGLKVLSMLWVIIGHRFLINAVTPNVNSLYLFEWKDNIENMTIVGASVSVDTFLTISGLLLSYVYLRYTKLKNLRINMTSFYLLRICRLTPPLLAVIIIYIAVLKYVSDGPLWPIISGKLASDCIYYGWTNLLFINNFVKITSQCLPQSWYLSVDSQLYFLFPLIFFSITKSPWKTLSSMLFVGILSCISSMLITMQYEYHSTIFDFRYNDDIYQSTFLRLPVWLIGVANGYFIFEYKETKFIIPRTIKILLWISTFIIMNCIVFGQIFVVKQENTFYSAIFNAFGRPIWALTINWIIFACITNNGGFVNTFLSTPVFNFVAKLTYSLYLIHFMVIFVMAGRRRHIDHFNNVRAIHEFCGDAVFSLVIGCCFSLLFESPVITFAKKFFRRFEEQLTDESVAVINYKIWFIPITFYTQKKID</sequence>
<reference evidence="4 5" key="1">
    <citation type="submission" date="2023-03" db="EMBL/GenBank/DDBJ databases">
        <title>Genome insight into feeding habits of ladybird beetles.</title>
        <authorList>
            <person name="Li H.-S."/>
            <person name="Huang Y.-H."/>
            <person name="Pang H."/>
        </authorList>
    </citation>
    <scope>NUCLEOTIDE SEQUENCE [LARGE SCALE GENOMIC DNA]</scope>
    <source>
        <strain evidence="4">SYSU_2023b</strain>
        <tissue evidence="4">Whole body</tissue>
    </source>
</reference>
<dbReference type="InterPro" id="IPR006621">
    <property type="entry name" value="Nose-resist-to-fluoxetine_N"/>
</dbReference>
<evidence type="ECO:0000313" key="4">
    <source>
        <dbReference type="EMBL" id="KAK9886947.1"/>
    </source>
</evidence>
<feature type="transmembrane region" description="Helical" evidence="1">
    <location>
        <begin position="455"/>
        <end position="472"/>
    </location>
</feature>
<dbReference type="InterPro" id="IPR052728">
    <property type="entry name" value="O2_lipid_transport_reg"/>
</dbReference>
<dbReference type="PANTHER" id="PTHR11161:SF0">
    <property type="entry name" value="O-ACYLTRANSFERASE LIKE PROTEIN"/>
    <property type="match status" value="1"/>
</dbReference>
<keyword evidence="1" id="KW-0472">Membrane</keyword>
<dbReference type="InterPro" id="IPR002656">
    <property type="entry name" value="Acyl_transf_3_dom"/>
</dbReference>
<feature type="signal peptide" evidence="2">
    <location>
        <begin position="1"/>
        <end position="21"/>
    </location>
</feature>
<feature type="transmembrane region" description="Helical" evidence="1">
    <location>
        <begin position="215"/>
        <end position="238"/>
    </location>
</feature>
<feature type="transmembrane region" description="Helical" evidence="1">
    <location>
        <begin position="636"/>
        <end position="658"/>
    </location>
</feature>
<dbReference type="EMBL" id="JARQZJ010000103">
    <property type="protein sequence ID" value="KAK9886947.1"/>
    <property type="molecule type" value="Genomic_DNA"/>
</dbReference>
<dbReference type="Proteomes" id="UP001431783">
    <property type="component" value="Unassembled WGS sequence"/>
</dbReference>
<dbReference type="Pfam" id="PF01757">
    <property type="entry name" value="Acyl_transf_3"/>
    <property type="match status" value="1"/>
</dbReference>
<feature type="transmembrane region" description="Helical" evidence="1">
    <location>
        <begin position="360"/>
        <end position="381"/>
    </location>
</feature>